<evidence type="ECO:0000256" key="1">
    <source>
        <dbReference type="SAM" id="Phobius"/>
    </source>
</evidence>
<reference evidence="3" key="1">
    <citation type="submission" date="2017-09" db="EMBL/GenBank/DDBJ databases">
        <title>FDA dAtabase for Regulatory Grade micrObial Sequences (FDA-ARGOS): Supporting development and validation of Infectious Disease Dx tests.</title>
        <authorList>
            <person name="Minogue T."/>
            <person name="Wolcott M."/>
            <person name="Wasieloski L."/>
            <person name="Aguilar W."/>
            <person name="Moore D."/>
            <person name="Tallon L."/>
            <person name="Sadzewicz L."/>
            <person name="Ott S."/>
            <person name="Zhao X."/>
            <person name="Nagaraj S."/>
            <person name="Vavikolanu K."/>
            <person name="Aluvathingal J."/>
            <person name="Nadendla S."/>
            <person name="Sichtig H."/>
        </authorList>
    </citation>
    <scope>NUCLEOTIDE SEQUENCE [LARGE SCALE GENOMIC DNA]</scope>
    <source>
        <strain evidence="3">FDAARGOS_387</strain>
    </source>
</reference>
<dbReference type="InterPro" id="IPR006481">
    <property type="entry name" value="Phage_lambda_GpS_holin"/>
</dbReference>
<keyword evidence="1" id="KW-0472">Membrane</keyword>
<dbReference type="EMBL" id="PDDX01000001">
    <property type="protein sequence ID" value="PHI31180.1"/>
    <property type="molecule type" value="Genomic_DNA"/>
</dbReference>
<comment type="caution">
    <text evidence="2">The sequence shown here is derived from an EMBL/GenBank/DDBJ whole genome shotgun (WGS) entry which is preliminary data.</text>
</comment>
<name>A0A2C6C4A3_9GAMM</name>
<gene>
    <name evidence="2" type="ORF">CRN84_18455</name>
</gene>
<sequence>MRMPDKFGFWADVWNWINANTPVISGAVLAFIVAVARSRKEGEGLKSSLLEATLCGILSLGIISAFEYFGLPPNLATLFGVIIGFLGTKKLAGIVDSFIGRKFGGGNGN</sequence>
<evidence type="ECO:0000313" key="3">
    <source>
        <dbReference type="Proteomes" id="UP000224974"/>
    </source>
</evidence>
<protein>
    <submittedName>
        <fullName evidence="2">Phage holin, lambda family</fullName>
    </submittedName>
</protein>
<feature type="transmembrane region" description="Helical" evidence="1">
    <location>
        <begin position="48"/>
        <end position="69"/>
    </location>
</feature>
<evidence type="ECO:0000313" key="2">
    <source>
        <dbReference type="EMBL" id="PHI31180.1"/>
    </source>
</evidence>
<organism evidence="2 3">
    <name type="scientific">Budvicia aquatica</name>
    <dbReference type="NCBI Taxonomy" id="82979"/>
    <lineage>
        <taxon>Bacteria</taxon>
        <taxon>Pseudomonadati</taxon>
        <taxon>Pseudomonadota</taxon>
        <taxon>Gammaproteobacteria</taxon>
        <taxon>Enterobacterales</taxon>
        <taxon>Budviciaceae</taxon>
        <taxon>Budvicia</taxon>
    </lineage>
</organism>
<dbReference type="Pfam" id="PF05106">
    <property type="entry name" value="Phage_holin_3_1"/>
    <property type="match status" value="1"/>
</dbReference>
<dbReference type="NCBIfam" id="TIGR01594">
    <property type="entry name" value="holin_lambda"/>
    <property type="match status" value="1"/>
</dbReference>
<feature type="transmembrane region" description="Helical" evidence="1">
    <location>
        <begin position="13"/>
        <end position="36"/>
    </location>
</feature>
<keyword evidence="1" id="KW-0812">Transmembrane</keyword>
<keyword evidence="1" id="KW-1133">Transmembrane helix</keyword>
<accession>A0A2C6C4A3</accession>
<proteinExistence type="predicted"/>
<dbReference type="AlphaFoldDB" id="A0A2C6C4A3"/>
<keyword evidence="3" id="KW-1185">Reference proteome</keyword>
<feature type="transmembrane region" description="Helical" evidence="1">
    <location>
        <begin position="75"/>
        <end position="92"/>
    </location>
</feature>
<dbReference type="STRING" id="1111728.GCA_000427805_03690"/>
<dbReference type="Proteomes" id="UP000224974">
    <property type="component" value="Unassembled WGS sequence"/>
</dbReference>
<dbReference type="OrthoDB" id="6445064at2"/>